<proteinExistence type="predicted"/>
<evidence type="ECO:0000313" key="4">
    <source>
        <dbReference type="EMBL" id="MDC8012749.1"/>
    </source>
</evidence>
<dbReference type="EMBL" id="JAOVZO020000014">
    <property type="protein sequence ID" value="MDC8012749.1"/>
    <property type="molecule type" value="Genomic_DNA"/>
</dbReference>
<evidence type="ECO:0000256" key="1">
    <source>
        <dbReference type="SAM" id="MobiDB-lite"/>
    </source>
</evidence>
<dbReference type="InterPro" id="IPR013783">
    <property type="entry name" value="Ig-like_fold"/>
</dbReference>
<sequence length="2670" mass="270988">MNGTRNVRAAARIALLQCLMGFATAAAAAPIDVPAGWRYGPPPAPAPGDARKIAAAPDGDETDPAIVAQAAALGHDPARIFAFVRDDVGIDPYVGSLRGARGALAGRAGNALDRASLTIALLRASGFTARYAQGELAYADAQRVVARVFPDARRFVGCNNPGARADGRNDYNLIAPAQAHTWVQYQAVASGPWIALDTAFADAAPGQFFASATVTFDAVPAAQQHRVRVRVVAETWSQAGAIYGFGLGSSTVLDVTYPAADLVDRPLTLGHFVAHNAPPALAIGSITNTYSPYLLVANPALDPSGYPVVRGTDYVETFTNFPLGTVLLTGVFAVVDVTSPQDPQNPRTFQRVLVDRIGYATRVNGGSVQAPDSNAPPALAPLDLTTIQVSPSQQPLDGFAARRTRLEALQAQTAALAPAIAALPPPAQQSPAQIGLRTQAADLNRRAVIAILELLTASFEGAASRADEEAAATFLTRAWIDSPRLTVASARAGADTLGFALDIRKNDLRVYPHQGIAWTNTAHFERARGLQESLLEAQVLTAVTGQPAASFASLFGANDADLVPITRYDVTRVDDLALSPEAKARIRETVTGFNGRSVLAPRAPVMVGGRPYSIWLETDPNTGYTISTGEDGTHQALGEYGGLLLTLFGVDSLETQMAKFIGQVNAAGVVGVAFTAAVVQAVASGGAFGDLGQAVKAILNDATGPLANIMEMLENSGASELCEGGCGLVQNMLSGLLDGIKTLRSAITSGDPPVPSILIAPPVPPLPADVAPGATPGVAVDVVADPRWFVPYNGAELPFVYLAKITNTGPATDTFRIDNAGAGNGYGLFLAMTQITLRPGQSGEVGLCIAPGGALPAPGTPVPFNVHVYSPANPAADTTSANTNTTPPAQALRLRALPAGASVRAGQNATTTLTLDALGNVPTVATLTATNDAHLGVTGLPADVALAAGESRSLPLTYTVGAGATSGTSLVSVLRGDLGGVEPATTRFTAHVTSSLTTCTSQAALDATRLGRGSMGATLARLAGTMDVLAGRPDDAGALAAALAELDDLTHNQFNTTIFATLTATVTAARTQLANAAVSGMPAALAAVDASLCALGDALVEAASGEMSLTLQPQLAVNPPAQATVVNIQLYNDTSGPRTFDIAIDGVPANVQAVLSATTVNLGSRGLTNGCCGAPTLSVTFTNADGQARAFDYRVTATPRDLPQIARSVVGGVALRPDIARVASVRASPFAATPGQPVTVSTRVMNSANGYRNVFGGWTLRDATGATRRSGSTDAKLLAPGDGIVALNDFTIDTTGLNGALTLEMGLVDASRCCDAIPGSFASGALIVGAPFSAQLSATPATVPPGTSTIAYALTLSRESAPTPVIDPRASLAMPASTRSFAQRGRYLYVCQRDRVTIVDVATPAAPVVAGTFATDALATGYANVGCNLDGDVLVLAYNLSSPSSFDDLKLVAYRVDDAHATAPLRLNPTPVSIPKRFGGTIRFNDSHIGSLTTAAMLYNPFSGFVFQQNGNLVSLDFSTPASPAPAGELFHHFGPTDTNDPIYGGPNMIFSSLPRGTTTLLASTSAVGDGFGTGPGVGRIAAADVAQLPTNCPGAPNPCVTGTTDVPGTRVLFGIAAQGDAGLAAGDTDGAYDGYSGFVGNLTLSALDLSGALPAVRSTLTSLMLNRRPAGGACNQPLDTGGTTLSALTGNYYAVGAFNPLSCAWVLAIVDANDPAHLAVIPYDVPSPLRNVLLDGNTLYALTDTAILVYDYAVIAGPAITVRVDIPKNTGVAIVPGSFSVPPTGVDTSAAEYDRYTWYRPTANAIAWQGQVTGMTPGELRAVAAGGRVDYTLPAIGSGSVALERVAVSADQTLAIVPARQGATLGDPLTYAIVLTNPGASAVTYDLSLSGVPDAWRESLATPVTVPAHGQASANLVLRATPGDPQYADFPFTVTGTVRGGFTTSGSAVFGTGGRNVGGDPNTPILASTVTVLTDPVTAGRGDVAPVTLRVANVGNVAQNYNVGLASAPPGLGLAFVQPNFTLNAGATKDVAGTVSVATNVAPGSYAVAPLVNSFAGNQTASLTVNVPGPGVFVALTPGSGTAATAYTARITNTGTANDTFDLRALGPLGPAVTLAPDVVALAPGEARDVTATLAGTGYLPPGTSTFDVEAVSRAVGAVRARATATVTLAGSKAVALRGVPASVTAPNLPATASFGVRVVNAGNVEDVYRLALAGTTGNVTASLYDAGGAPAAAVEPIRLPGNAAAQFRVDATLAAGGSEAGSVTLTATSTSDAAVQATIVLAFSRNGAANLILGSPGAIDFGDQALASTSAVRSATLVNSGPGDFVIGSVSVAGANAADFALAAGAGSCVGGTTIAANGGSCTVYARFAPTALGARAARIDVAGNGAPTVAIPLSGTGVEGTQLSAELTANRPYVQYLRTLSWLVTARNPGTTPVAGVDVALPLPPQIEPASATWFCINASDPNTHCATAGSGALADHDVLIPAQGSVSYVVSGTVRSSVADERIVATTTVASVADPTPRNASAATQIVVFRDGFQPFGDGASTLVAAGTLATDGSVALRVAPPATPHAIDTVVRGRNGPDAFRVERVGYAARYWLRLVAERADGDTAGRWIAVPFDGVVELGAVTREDGVELLLRAGDGESRVVLPPAALRSYALEVASDATLAVAD</sequence>
<feature type="chain" id="PRO_5040984437" evidence="2">
    <location>
        <begin position="29"/>
        <end position="2670"/>
    </location>
</feature>
<dbReference type="Pfam" id="PF01841">
    <property type="entry name" value="Transglut_core"/>
    <property type="match status" value="1"/>
</dbReference>
<feature type="region of interest" description="Disordered" evidence="1">
    <location>
        <begin position="40"/>
        <end position="59"/>
    </location>
</feature>
<accession>A0A9X4BK18</accession>
<evidence type="ECO:0000256" key="2">
    <source>
        <dbReference type="SAM" id="SignalP"/>
    </source>
</evidence>
<feature type="domain" description="Transglutaminase-like" evidence="3">
    <location>
        <begin position="77"/>
        <end position="197"/>
    </location>
</feature>
<dbReference type="Proteomes" id="UP001139971">
    <property type="component" value="Unassembled WGS sequence"/>
</dbReference>
<dbReference type="InterPro" id="IPR038765">
    <property type="entry name" value="Papain-like_cys_pep_sf"/>
</dbReference>
<feature type="signal peptide" evidence="2">
    <location>
        <begin position="1"/>
        <end position="28"/>
    </location>
</feature>
<dbReference type="Gene3D" id="3.10.620.30">
    <property type="match status" value="1"/>
</dbReference>
<name>A0A9X4BK18_9GAMM</name>
<keyword evidence="2" id="KW-0732">Signal</keyword>
<dbReference type="InterPro" id="IPR002931">
    <property type="entry name" value="Transglutaminase-like"/>
</dbReference>
<evidence type="ECO:0000313" key="5">
    <source>
        <dbReference type="Proteomes" id="UP001139971"/>
    </source>
</evidence>
<protein>
    <submittedName>
        <fullName evidence="4">Transglutaminase domain-containing protein</fullName>
    </submittedName>
</protein>
<dbReference type="SUPFAM" id="SSF54001">
    <property type="entry name" value="Cysteine proteinases"/>
    <property type="match status" value="1"/>
</dbReference>
<organism evidence="4 5">
    <name type="scientific">Tahibacter soli</name>
    <dbReference type="NCBI Taxonomy" id="2983605"/>
    <lineage>
        <taxon>Bacteria</taxon>
        <taxon>Pseudomonadati</taxon>
        <taxon>Pseudomonadota</taxon>
        <taxon>Gammaproteobacteria</taxon>
        <taxon>Lysobacterales</taxon>
        <taxon>Rhodanobacteraceae</taxon>
        <taxon>Tahibacter</taxon>
    </lineage>
</organism>
<evidence type="ECO:0000259" key="3">
    <source>
        <dbReference type="Pfam" id="PF01841"/>
    </source>
</evidence>
<dbReference type="RefSeq" id="WP_263544918.1">
    <property type="nucleotide sequence ID" value="NZ_JAOVZO020000014.1"/>
</dbReference>
<gene>
    <name evidence="4" type="ORF">OD750_009340</name>
</gene>
<keyword evidence="5" id="KW-1185">Reference proteome</keyword>
<dbReference type="Gene3D" id="2.60.40.10">
    <property type="entry name" value="Immunoglobulins"/>
    <property type="match status" value="1"/>
</dbReference>
<reference evidence="4" key="1">
    <citation type="submission" date="2023-02" db="EMBL/GenBank/DDBJ databases">
        <title>Tahibacter soli sp. nov. isolated from soil.</title>
        <authorList>
            <person name="Baek J.H."/>
            <person name="Lee J.K."/>
            <person name="Choi D.G."/>
            <person name="Jeon C.O."/>
        </authorList>
    </citation>
    <scope>NUCLEOTIDE SEQUENCE</scope>
    <source>
        <strain evidence="4">BL</strain>
    </source>
</reference>
<comment type="caution">
    <text evidence="4">The sequence shown here is derived from an EMBL/GenBank/DDBJ whole genome shotgun (WGS) entry which is preliminary data.</text>
</comment>